<reference evidence="2 3" key="1">
    <citation type="journal article" date="2022" name="G3 (Bethesda)">
        <title>Evaluating Illumina-, Nanopore-, and PacBio-based genome assembly strategies with the bald notothen, Trematomus borchgrevinki.</title>
        <authorList>
            <person name="Rayamajhi N."/>
            <person name="Cheng C.C."/>
            <person name="Catchen J.M."/>
        </authorList>
    </citation>
    <scope>NUCLEOTIDE SEQUENCE [LARGE SCALE GENOMIC DNA]</scope>
    <source>
        <strain evidence="2">AGRC-2024</strain>
    </source>
</reference>
<evidence type="ECO:0000313" key="3">
    <source>
        <dbReference type="Proteomes" id="UP001619887"/>
    </source>
</evidence>
<dbReference type="Proteomes" id="UP001619887">
    <property type="component" value="Unassembled WGS sequence"/>
</dbReference>
<dbReference type="AlphaFoldDB" id="A0ABD2HC10"/>
<gene>
    <name evidence="2" type="ORF">OYC64_003131</name>
</gene>
<proteinExistence type="predicted"/>
<accession>A0ABD2HC10</accession>
<reference evidence="2 3" key="2">
    <citation type="journal article" date="2024" name="G3 (Bethesda)">
        <title>The genome of the cryopelagic Antarctic bald notothen, Trematomus borchgrevinki.</title>
        <authorList>
            <person name="Rayamajhi N."/>
            <person name="Rivera-Colon A.G."/>
            <person name="Minhas B.F."/>
            <person name="Cheng C.C."/>
            <person name="Catchen J.M."/>
        </authorList>
    </citation>
    <scope>NUCLEOTIDE SEQUENCE [LARGE SCALE GENOMIC DNA]</scope>
    <source>
        <strain evidence="2">AGRC-2024</strain>
    </source>
</reference>
<protein>
    <submittedName>
        <fullName evidence="2">Uncharacterized protein</fullName>
    </submittedName>
</protein>
<feature type="compositionally biased region" description="Polar residues" evidence="1">
    <location>
        <begin position="227"/>
        <end position="238"/>
    </location>
</feature>
<comment type="caution">
    <text evidence="2">The sequence shown here is derived from an EMBL/GenBank/DDBJ whole genome shotgun (WGS) entry which is preliminary data.</text>
</comment>
<evidence type="ECO:0000256" key="1">
    <source>
        <dbReference type="SAM" id="MobiDB-lite"/>
    </source>
</evidence>
<keyword evidence="3" id="KW-1185">Reference proteome</keyword>
<feature type="compositionally biased region" description="Basic and acidic residues" evidence="1">
    <location>
        <begin position="162"/>
        <end position="172"/>
    </location>
</feature>
<feature type="region of interest" description="Disordered" evidence="1">
    <location>
        <begin position="145"/>
        <end position="238"/>
    </location>
</feature>
<feature type="compositionally biased region" description="Polar residues" evidence="1">
    <location>
        <begin position="174"/>
        <end position="213"/>
    </location>
</feature>
<name>A0ABD2HC10_PAGBO</name>
<organism evidence="2 3">
    <name type="scientific">Pagothenia borchgrevinki</name>
    <name type="common">Bald rockcod</name>
    <name type="synonym">Trematomus borchgrevinki</name>
    <dbReference type="NCBI Taxonomy" id="8213"/>
    <lineage>
        <taxon>Eukaryota</taxon>
        <taxon>Metazoa</taxon>
        <taxon>Chordata</taxon>
        <taxon>Craniata</taxon>
        <taxon>Vertebrata</taxon>
        <taxon>Euteleostomi</taxon>
        <taxon>Actinopterygii</taxon>
        <taxon>Neopterygii</taxon>
        <taxon>Teleostei</taxon>
        <taxon>Neoteleostei</taxon>
        <taxon>Acanthomorphata</taxon>
        <taxon>Eupercaria</taxon>
        <taxon>Perciformes</taxon>
        <taxon>Notothenioidei</taxon>
        <taxon>Nototheniidae</taxon>
        <taxon>Pagothenia</taxon>
    </lineage>
</organism>
<evidence type="ECO:0000313" key="2">
    <source>
        <dbReference type="EMBL" id="KAL3063500.1"/>
    </source>
</evidence>
<dbReference type="EMBL" id="JBIYXZ010002071">
    <property type="protein sequence ID" value="KAL3063500.1"/>
    <property type="molecule type" value="Genomic_DNA"/>
</dbReference>
<sequence>MLSKCLLCGKFYKGLNLHLKRNHMVLNIEERSILLKMANGRITIRTQPCNLSGCDYHGTRLDRHLVKEHKELSQKEAGVALRNIKHKVGLQMLRDLRRRNPEIGMISTLDEDDGTLEEWGQIDTLKREVKSLRCKLQRVLKRKRQRTKEKAVSIGGEEEQEQEHVYIKEPNKDATPSSSRSRNQIPLFSNTPVASCSRTPPVPSCSTPNSLASCLNKPKAARKTPAGETSSPTFSPWSSGWGQGNIMRRITLPNIIEEYLTAYREHHEGIAPNIRQSEKAQSKVSRVMTFLMYMAHGNTRLSDWVFINDVKRIRGYSQSTIKSGKAVTTADLKNVAQFVKYMMDTPCRGSRLTMPEMRTIRREVKAGLNALKKPVLLHQIWVKRTKNRGSAEPDGHH</sequence>